<dbReference type="EMBL" id="VCQV01000070">
    <property type="protein sequence ID" value="TWP32536.1"/>
    <property type="molecule type" value="Genomic_DNA"/>
</dbReference>
<feature type="transmembrane region" description="Helical" evidence="9">
    <location>
        <begin position="171"/>
        <end position="193"/>
    </location>
</feature>
<keyword evidence="11" id="KW-1185">Reference proteome</keyword>
<evidence type="ECO:0000256" key="9">
    <source>
        <dbReference type="SAM" id="Phobius"/>
    </source>
</evidence>
<keyword evidence="2" id="KW-0813">Transport</keyword>
<dbReference type="Pfam" id="PF02653">
    <property type="entry name" value="BPD_transp_2"/>
    <property type="match status" value="1"/>
</dbReference>
<feature type="transmembrane region" description="Helical" evidence="9">
    <location>
        <begin position="297"/>
        <end position="318"/>
    </location>
</feature>
<feature type="transmembrane region" description="Helical" evidence="9">
    <location>
        <begin position="27"/>
        <end position="48"/>
    </location>
</feature>
<keyword evidence="4" id="KW-0997">Cell inner membrane</keyword>
<dbReference type="PANTHER" id="PTHR32196:SF71">
    <property type="entry name" value="AUTOINDUCER 2 IMPORT SYSTEM PERMEASE PROTEIN LSRD"/>
    <property type="match status" value="1"/>
</dbReference>
<evidence type="ECO:0000256" key="3">
    <source>
        <dbReference type="ARBA" id="ARBA00022475"/>
    </source>
</evidence>
<gene>
    <name evidence="10" type="ORF">FGL98_24020</name>
</gene>
<reference evidence="10 11" key="2">
    <citation type="submission" date="2019-08" db="EMBL/GenBank/DDBJ databases">
        <title>Jejuicoccus antrihumi gen. nov., sp. nov., a new member of the family Dermacoccaceae isolated from a cave.</title>
        <authorList>
            <person name="Schumann P."/>
            <person name="Kim I.S."/>
        </authorList>
    </citation>
    <scope>NUCLEOTIDE SEQUENCE [LARGE SCALE GENOMIC DNA]</scope>
    <source>
        <strain evidence="10 11">C5-26</strain>
    </source>
</reference>
<feature type="transmembrane region" description="Helical" evidence="9">
    <location>
        <begin position="256"/>
        <end position="277"/>
    </location>
</feature>
<protein>
    <recommendedName>
        <fullName evidence="8">Autoinducer 2 import system permease protein LsrD</fullName>
    </recommendedName>
</protein>
<keyword evidence="7 9" id="KW-0472">Membrane</keyword>
<dbReference type="AlphaFoldDB" id="A0A563DQR6"/>
<dbReference type="GO" id="GO:0022857">
    <property type="term" value="F:transmembrane transporter activity"/>
    <property type="evidence" value="ECO:0007669"/>
    <property type="project" value="InterPro"/>
</dbReference>
<reference evidence="10 11" key="1">
    <citation type="submission" date="2019-05" db="EMBL/GenBank/DDBJ databases">
        <authorList>
            <person name="Lee S.D."/>
        </authorList>
    </citation>
    <scope>NUCLEOTIDE SEQUENCE [LARGE SCALE GENOMIC DNA]</scope>
    <source>
        <strain evidence="10 11">C5-26</strain>
    </source>
</reference>
<evidence type="ECO:0000313" key="11">
    <source>
        <dbReference type="Proteomes" id="UP000320244"/>
    </source>
</evidence>
<keyword evidence="6 9" id="KW-1133">Transmembrane helix</keyword>
<name>A0A563DQR6_9MICO</name>
<dbReference type="Proteomes" id="UP000320244">
    <property type="component" value="Unassembled WGS sequence"/>
</dbReference>
<accession>A0A563DQR6</accession>
<feature type="transmembrane region" description="Helical" evidence="9">
    <location>
        <begin position="132"/>
        <end position="151"/>
    </location>
</feature>
<feature type="transmembrane region" description="Helical" evidence="9">
    <location>
        <begin position="226"/>
        <end position="244"/>
    </location>
</feature>
<evidence type="ECO:0000256" key="1">
    <source>
        <dbReference type="ARBA" id="ARBA00004651"/>
    </source>
</evidence>
<evidence type="ECO:0000313" key="10">
    <source>
        <dbReference type="EMBL" id="TWP32536.1"/>
    </source>
</evidence>
<dbReference type="OrthoDB" id="3468954at2"/>
<dbReference type="PANTHER" id="PTHR32196">
    <property type="entry name" value="ABC TRANSPORTER PERMEASE PROTEIN YPHD-RELATED-RELATED"/>
    <property type="match status" value="1"/>
</dbReference>
<dbReference type="RefSeq" id="WP_146321278.1">
    <property type="nucleotide sequence ID" value="NZ_VCQV01000070.1"/>
</dbReference>
<dbReference type="CDD" id="cd06579">
    <property type="entry name" value="TM_PBP1_transp_AraH_like"/>
    <property type="match status" value="1"/>
</dbReference>
<evidence type="ECO:0000256" key="4">
    <source>
        <dbReference type="ARBA" id="ARBA00022519"/>
    </source>
</evidence>
<evidence type="ECO:0000256" key="5">
    <source>
        <dbReference type="ARBA" id="ARBA00022692"/>
    </source>
</evidence>
<evidence type="ECO:0000256" key="2">
    <source>
        <dbReference type="ARBA" id="ARBA00022448"/>
    </source>
</evidence>
<organism evidence="10 11">
    <name type="scientific">Leekyejoonella antrihumi</name>
    <dbReference type="NCBI Taxonomy" id="1660198"/>
    <lineage>
        <taxon>Bacteria</taxon>
        <taxon>Bacillati</taxon>
        <taxon>Actinomycetota</taxon>
        <taxon>Actinomycetes</taxon>
        <taxon>Micrococcales</taxon>
        <taxon>Dermacoccaceae</taxon>
        <taxon>Leekyejoonella</taxon>
    </lineage>
</organism>
<comment type="caution">
    <text evidence="10">The sequence shown here is derived from an EMBL/GenBank/DDBJ whole genome shotgun (WGS) entry which is preliminary data.</text>
</comment>
<feature type="transmembrane region" description="Helical" evidence="9">
    <location>
        <begin position="103"/>
        <end position="125"/>
    </location>
</feature>
<dbReference type="GO" id="GO:0005886">
    <property type="term" value="C:plasma membrane"/>
    <property type="evidence" value="ECO:0007669"/>
    <property type="project" value="UniProtKB-SubCell"/>
</dbReference>
<comment type="subcellular location">
    <subcellularLocation>
        <location evidence="1">Cell membrane</location>
        <topology evidence="1">Multi-pass membrane protein</topology>
    </subcellularLocation>
</comment>
<evidence type="ECO:0000256" key="7">
    <source>
        <dbReference type="ARBA" id="ARBA00023136"/>
    </source>
</evidence>
<dbReference type="InterPro" id="IPR001851">
    <property type="entry name" value="ABC_transp_permease"/>
</dbReference>
<sequence length="328" mass="33168">MNAMDVASPTLPQRVRERTKSGSLRDFGIVFAFAVLFVALSVSSPAFLTTTNLVNMASQSAALGIVACGATLVFIAGGFDLSVGATYGLAGVIAAQVALNVDVVTGLLAGVACGVLVGLINGVVITAGRINAFVATLATSTVVTGIALVLSNGALISVTDERFTVLGQGKILGVPYAVIVFACVVILAGVVLHRMTWGRYLFAVGGNSEAAMLSGLRVNVLRASTYVVGGALAGLAGILAASRVGTGLANAGGNTLVLNAIAAVAVGGTSILGGSGAMWRTVVGIFMLAMIQNGSNLLHISVTYQSVIFGLVLLIAVATDAWSRRRTR</sequence>
<feature type="transmembrane region" description="Helical" evidence="9">
    <location>
        <begin position="60"/>
        <end position="83"/>
    </location>
</feature>
<evidence type="ECO:0000256" key="6">
    <source>
        <dbReference type="ARBA" id="ARBA00022989"/>
    </source>
</evidence>
<keyword evidence="3" id="KW-1003">Cell membrane</keyword>
<keyword evidence="5 9" id="KW-0812">Transmembrane</keyword>
<evidence type="ECO:0000256" key="8">
    <source>
        <dbReference type="ARBA" id="ARBA00039381"/>
    </source>
</evidence>
<proteinExistence type="predicted"/>